<keyword evidence="19" id="KW-1185">Reference proteome</keyword>
<comment type="cofactor">
    <cofactor evidence="1">
        <name>Mg(2+)</name>
        <dbReference type="ChEBI" id="CHEBI:18420"/>
    </cofactor>
</comment>
<dbReference type="GO" id="GO:0004709">
    <property type="term" value="F:MAP kinase kinase kinase activity"/>
    <property type="evidence" value="ECO:0007669"/>
    <property type="project" value="UniProtKB-EC"/>
</dbReference>
<feature type="region of interest" description="Disordered" evidence="16">
    <location>
        <begin position="547"/>
        <end position="585"/>
    </location>
</feature>
<dbReference type="GO" id="GO:0006955">
    <property type="term" value="P:immune response"/>
    <property type="evidence" value="ECO:0007669"/>
    <property type="project" value="TreeGrafter"/>
</dbReference>
<dbReference type="CDD" id="cd14058">
    <property type="entry name" value="STKc_TAK1"/>
    <property type="match status" value="1"/>
</dbReference>
<dbReference type="SUPFAM" id="SSF56112">
    <property type="entry name" value="Protein kinase-like (PK-like)"/>
    <property type="match status" value="1"/>
</dbReference>
<dbReference type="GO" id="GO:0046872">
    <property type="term" value="F:metal ion binding"/>
    <property type="evidence" value="ECO:0007669"/>
    <property type="project" value="UniProtKB-KW"/>
</dbReference>
<dbReference type="PROSITE" id="PS50011">
    <property type="entry name" value="PROTEIN_KINASE_DOM"/>
    <property type="match status" value="1"/>
</dbReference>
<keyword evidence="15" id="KW-0175">Coiled coil</keyword>
<dbReference type="FunFam" id="3.30.200.20:FF:000180">
    <property type="entry name" value="serine/threonine-protein kinase STY46-like"/>
    <property type="match status" value="1"/>
</dbReference>
<dbReference type="InterPro" id="IPR000719">
    <property type="entry name" value="Prot_kinase_dom"/>
</dbReference>
<evidence type="ECO:0000313" key="19">
    <source>
        <dbReference type="Proteomes" id="UP001152320"/>
    </source>
</evidence>
<evidence type="ECO:0000256" key="9">
    <source>
        <dbReference type="ARBA" id="ARBA00022777"/>
    </source>
</evidence>
<keyword evidence="10 14" id="KW-0067">ATP-binding</keyword>
<dbReference type="InterPro" id="IPR017441">
    <property type="entry name" value="Protein_kinase_ATP_BS"/>
</dbReference>
<comment type="caution">
    <text evidence="18">The sequence shown here is derived from an EMBL/GenBank/DDBJ whole genome shotgun (WGS) entry which is preliminary data.</text>
</comment>
<dbReference type="FunFam" id="1.10.510.10:FF:000143">
    <property type="entry name" value="Mitogen-activated protein kinase kinase kinase 7"/>
    <property type="match status" value="1"/>
</dbReference>
<keyword evidence="8 14" id="KW-0547">Nucleotide-binding</keyword>
<evidence type="ECO:0000256" key="2">
    <source>
        <dbReference type="ARBA" id="ARBA00006529"/>
    </source>
</evidence>
<dbReference type="InterPro" id="IPR011009">
    <property type="entry name" value="Kinase-like_dom_sf"/>
</dbReference>
<dbReference type="GO" id="GO:0043123">
    <property type="term" value="P:positive regulation of canonical NF-kappaB signal transduction"/>
    <property type="evidence" value="ECO:0007669"/>
    <property type="project" value="TreeGrafter"/>
</dbReference>
<dbReference type="PROSITE" id="PS00107">
    <property type="entry name" value="PROTEIN_KINASE_ATP"/>
    <property type="match status" value="1"/>
</dbReference>
<keyword evidence="5" id="KW-0723">Serine/threonine-protein kinase</keyword>
<evidence type="ECO:0000256" key="14">
    <source>
        <dbReference type="PROSITE-ProRule" id="PRU10141"/>
    </source>
</evidence>
<evidence type="ECO:0000256" key="16">
    <source>
        <dbReference type="SAM" id="MobiDB-lite"/>
    </source>
</evidence>
<proteinExistence type="inferred from homology"/>
<evidence type="ECO:0000256" key="6">
    <source>
        <dbReference type="ARBA" id="ARBA00022679"/>
    </source>
</evidence>
<dbReference type="OrthoDB" id="339325at2759"/>
<dbReference type="Gene3D" id="3.30.200.20">
    <property type="entry name" value="Phosphorylase Kinase, domain 1"/>
    <property type="match status" value="1"/>
</dbReference>
<dbReference type="AlphaFoldDB" id="A0A9Q1BI00"/>
<evidence type="ECO:0000256" key="5">
    <source>
        <dbReference type="ARBA" id="ARBA00022527"/>
    </source>
</evidence>
<dbReference type="PANTHER" id="PTHR46716:SF1">
    <property type="entry name" value="MITOGEN-ACTIVATED PROTEIN KINASE KINASE KINASE 7"/>
    <property type="match status" value="1"/>
</dbReference>
<dbReference type="Proteomes" id="UP001152320">
    <property type="component" value="Chromosome 16"/>
</dbReference>
<keyword evidence="11" id="KW-0460">Magnesium</keyword>
<keyword evidence="6" id="KW-0808">Transferase</keyword>
<dbReference type="GO" id="GO:0005524">
    <property type="term" value="F:ATP binding"/>
    <property type="evidence" value="ECO:0007669"/>
    <property type="project" value="UniProtKB-UniRule"/>
</dbReference>
<evidence type="ECO:0000256" key="1">
    <source>
        <dbReference type="ARBA" id="ARBA00001946"/>
    </source>
</evidence>
<evidence type="ECO:0000256" key="4">
    <source>
        <dbReference type="ARBA" id="ARBA00017660"/>
    </source>
</evidence>
<evidence type="ECO:0000256" key="13">
    <source>
        <dbReference type="ARBA" id="ARBA00048329"/>
    </source>
</evidence>
<evidence type="ECO:0000313" key="18">
    <source>
        <dbReference type="EMBL" id="KAJ8026943.1"/>
    </source>
</evidence>
<feature type="binding site" evidence="14">
    <location>
        <position position="103"/>
    </location>
    <ligand>
        <name>ATP</name>
        <dbReference type="ChEBI" id="CHEBI:30616"/>
    </ligand>
</feature>
<dbReference type="SMART" id="SM00220">
    <property type="entry name" value="S_TKc"/>
    <property type="match status" value="1"/>
</dbReference>
<keyword evidence="9 18" id="KW-0418">Kinase</keyword>
<evidence type="ECO:0000256" key="11">
    <source>
        <dbReference type="ARBA" id="ARBA00022842"/>
    </source>
</evidence>
<dbReference type="InterPro" id="IPR008271">
    <property type="entry name" value="Ser/Thr_kinase_AS"/>
</dbReference>
<dbReference type="EMBL" id="JAIZAY010000016">
    <property type="protein sequence ID" value="KAJ8026943.1"/>
    <property type="molecule type" value="Genomic_DNA"/>
</dbReference>
<dbReference type="InterPro" id="IPR001245">
    <property type="entry name" value="Ser-Thr/Tyr_kinase_cat_dom"/>
</dbReference>
<dbReference type="GO" id="GO:0009893">
    <property type="term" value="P:positive regulation of metabolic process"/>
    <property type="evidence" value="ECO:0007669"/>
    <property type="project" value="UniProtKB-ARBA"/>
</dbReference>
<protein>
    <recommendedName>
        <fullName evidence="4">Mitogen-activated protein kinase kinase kinase 7</fullName>
        <ecNumber evidence="3">2.7.11.25</ecNumber>
    </recommendedName>
</protein>
<evidence type="ECO:0000256" key="3">
    <source>
        <dbReference type="ARBA" id="ARBA00012406"/>
    </source>
</evidence>
<evidence type="ECO:0000256" key="15">
    <source>
        <dbReference type="SAM" id="Coils"/>
    </source>
</evidence>
<organism evidence="18 19">
    <name type="scientific">Holothuria leucospilota</name>
    <name type="common">Black long sea cucumber</name>
    <name type="synonym">Mertensiothuria leucospilota</name>
    <dbReference type="NCBI Taxonomy" id="206669"/>
    <lineage>
        <taxon>Eukaryota</taxon>
        <taxon>Metazoa</taxon>
        <taxon>Echinodermata</taxon>
        <taxon>Eleutherozoa</taxon>
        <taxon>Echinozoa</taxon>
        <taxon>Holothuroidea</taxon>
        <taxon>Aspidochirotacea</taxon>
        <taxon>Aspidochirotida</taxon>
        <taxon>Holothuriidae</taxon>
        <taxon>Holothuria</taxon>
    </lineage>
</organism>
<dbReference type="PROSITE" id="PS00108">
    <property type="entry name" value="PROTEIN_KINASE_ST"/>
    <property type="match status" value="1"/>
</dbReference>
<feature type="region of interest" description="Disordered" evidence="16">
    <location>
        <begin position="378"/>
        <end position="404"/>
    </location>
</feature>
<feature type="coiled-coil region" evidence="15">
    <location>
        <begin position="676"/>
        <end position="703"/>
    </location>
</feature>
<evidence type="ECO:0000256" key="8">
    <source>
        <dbReference type="ARBA" id="ARBA00022741"/>
    </source>
</evidence>
<keyword evidence="7" id="KW-0479">Metal-binding</keyword>
<dbReference type="GO" id="GO:0007254">
    <property type="term" value="P:JNK cascade"/>
    <property type="evidence" value="ECO:0007669"/>
    <property type="project" value="TreeGrafter"/>
</dbReference>
<feature type="domain" description="Protein kinase" evidence="17">
    <location>
        <begin position="76"/>
        <end position="329"/>
    </location>
</feature>
<evidence type="ECO:0000256" key="7">
    <source>
        <dbReference type="ARBA" id="ARBA00022723"/>
    </source>
</evidence>
<accession>A0A9Q1BI00</accession>
<comment type="catalytic activity">
    <reaction evidence="13">
        <text>L-seryl-[protein] + ATP = O-phospho-L-seryl-[protein] + ADP + H(+)</text>
        <dbReference type="Rhea" id="RHEA:17989"/>
        <dbReference type="Rhea" id="RHEA-COMP:9863"/>
        <dbReference type="Rhea" id="RHEA-COMP:11604"/>
        <dbReference type="ChEBI" id="CHEBI:15378"/>
        <dbReference type="ChEBI" id="CHEBI:29999"/>
        <dbReference type="ChEBI" id="CHEBI:30616"/>
        <dbReference type="ChEBI" id="CHEBI:83421"/>
        <dbReference type="ChEBI" id="CHEBI:456216"/>
        <dbReference type="EC" id="2.7.11.25"/>
    </reaction>
</comment>
<comment type="similarity">
    <text evidence="2">Belongs to the protein kinase superfamily. STE Ser/Thr protein kinase family. MAP kinase kinase kinase subfamily.</text>
</comment>
<dbReference type="Pfam" id="PF07714">
    <property type="entry name" value="PK_Tyr_Ser-Thr"/>
    <property type="match status" value="1"/>
</dbReference>
<comment type="catalytic activity">
    <reaction evidence="12">
        <text>L-threonyl-[protein] + ATP = O-phospho-L-threonyl-[protein] + ADP + H(+)</text>
        <dbReference type="Rhea" id="RHEA:46608"/>
        <dbReference type="Rhea" id="RHEA-COMP:11060"/>
        <dbReference type="Rhea" id="RHEA-COMP:11605"/>
        <dbReference type="ChEBI" id="CHEBI:15378"/>
        <dbReference type="ChEBI" id="CHEBI:30013"/>
        <dbReference type="ChEBI" id="CHEBI:30616"/>
        <dbReference type="ChEBI" id="CHEBI:61977"/>
        <dbReference type="ChEBI" id="CHEBI:456216"/>
        <dbReference type="EC" id="2.7.11.25"/>
    </reaction>
</comment>
<evidence type="ECO:0000256" key="12">
    <source>
        <dbReference type="ARBA" id="ARBA00047559"/>
    </source>
</evidence>
<feature type="region of interest" description="Disordered" evidence="16">
    <location>
        <begin position="428"/>
        <end position="479"/>
    </location>
</feature>
<dbReference type="Gene3D" id="1.10.510.10">
    <property type="entry name" value="Transferase(Phosphotransferase) domain 1"/>
    <property type="match status" value="1"/>
</dbReference>
<dbReference type="PANTHER" id="PTHR46716">
    <property type="entry name" value="MITOGEN-ACTIVATED PROTEIN KINASE KINASE KINASE 7"/>
    <property type="match status" value="1"/>
</dbReference>
<sequence>MAMGINREMSFEEENEGKWQEIDPNDLQKVKHFVVILIFVALEQYAYSVSVVELFLDQFLIVFGSSDMWVNLTLLHLIEKVIGKGSFGVVSRGRWQGKDVAIKLIETEDEKKAFRVEVVQLARVKHPNIVELYGACTKADPVCLVMEFAEGGSLFNVLHGKPPQPVYNLAHALSWALQCAKGVAYLHRQKPKPLIHRDLKPANLLLMEGGITLKICDFGTACDAHTYMTNSKGSAAWMAPEVFEGSQYNEKCDIFSWGVILWEVLSRKRPFDNIQGPAYTIMWAIHEGKRPQKIKKLPHPLGDLMNRCWSSNASKRPSMEQVEKVMTKLAGLLKGADVPLVYPTEVQDTVNASPLVPTTPTDISTAGTQHTIGETVIRSGEQLPGQDVPIQETPRRDTANVQFRPRVNSKVDKVKRLSAEILDFEMLRSDEEQPRSPSKSSHQRSHQRSSSQGNIPDQDFVLHLPGPDPSREEDKLPYYPPPYIDVLKEPQPSHHNEGQLLYHASTVPQDLHRLNNSFPSGFTSIDHIHPLEPRFRPDDNFEQYRLSRPKSSSEIEGKFSSLIGGDIGGGRGRHEGPSTNRSVSMDHHIHNRNHPDDDQMRSILTIELEPSLQPLPPDNSSEESKQVYNDHCDLATEFLRLQSDQALLSNRKKELANSLTQNWKDQQTNFQLFEEFRRLQEDKDALLKKKDLLKNELDMLKRREPRQQRY</sequence>
<reference evidence="18" key="1">
    <citation type="submission" date="2021-10" db="EMBL/GenBank/DDBJ databases">
        <title>Tropical sea cucumber genome reveals ecological adaptation and Cuvierian tubules defense mechanism.</title>
        <authorList>
            <person name="Chen T."/>
        </authorList>
    </citation>
    <scope>NUCLEOTIDE SEQUENCE</scope>
    <source>
        <strain evidence="18">Nanhai2018</strain>
        <tissue evidence="18">Muscle</tissue>
    </source>
</reference>
<evidence type="ECO:0000256" key="10">
    <source>
        <dbReference type="ARBA" id="ARBA00022840"/>
    </source>
</evidence>
<dbReference type="PRINTS" id="PR00109">
    <property type="entry name" value="TYRKINASE"/>
</dbReference>
<dbReference type="GO" id="GO:0019899">
    <property type="term" value="F:enzyme binding"/>
    <property type="evidence" value="ECO:0007669"/>
    <property type="project" value="UniProtKB-ARBA"/>
</dbReference>
<evidence type="ECO:0000259" key="17">
    <source>
        <dbReference type="PROSITE" id="PS50011"/>
    </source>
</evidence>
<gene>
    <name evidence="18" type="ORF">HOLleu_31918</name>
</gene>
<dbReference type="GO" id="GO:0043410">
    <property type="term" value="P:positive regulation of MAPK cascade"/>
    <property type="evidence" value="ECO:0007669"/>
    <property type="project" value="UniProtKB-ARBA"/>
</dbReference>
<name>A0A9Q1BI00_HOLLE</name>
<dbReference type="EC" id="2.7.11.25" evidence="3"/>